<feature type="domain" description="DDH" evidence="1">
    <location>
        <begin position="18"/>
        <end position="160"/>
    </location>
</feature>
<proteinExistence type="predicted"/>
<dbReference type="AlphaFoldDB" id="A0A7V3YGL1"/>
<comment type="caution">
    <text evidence="3">The sequence shown here is derived from an EMBL/GenBank/DDBJ whole genome shotgun (WGS) entry which is preliminary data.</text>
</comment>
<dbReference type="InterPro" id="IPR003156">
    <property type="entry name" value="DHHA1_dom"/>
</dbReference>
<dbReference type="PANTHER" id="PTHR47618">
    <property type="entry name" value="BIFUNCTIONAL OLIGORIBONUCLEASE AND PAP PHOSPHATASE NRNA"/>
    <property type="match status" value="1"/>
</dbReference>
<dbReference type="Pfam" id="PF01368">
    <property type="entry name" value="DHH"/>
    <property type="match status" value="1"/>
</dbReference>
<feature type="domain" description="DHHA1" evidence="2">
    <location>
        <begin position="240"/>
        <end position="320"/>
    </location>
</feature>
<evidence type="ECO:0000259" key="1">
    <source>
        <dbReference type="Pfam" id="PF01368"/>
    </source>
</evidence>
<protein>
    <submittedName>
        <fullName evidence="3">Bifunctional oligoribonuclease/PAP phosphatase NrnA</fullName>
    </submittedName>
</protein>
<name>A0A7V3YGL1_9BACT</name>
<sequence length="328" mass="36387">MRDEKKEICRIFSKASHFVVTSHQNIDGDGLGSALALYFLLQRMGKRARVVYDGRVPYFYHFLPGSTQVRSFEEFSLDKEPFEVLVVVDCSNPARIGRVEGFLKEACYVVNIDHHPDNAFFGHANFVVPGSPASALLVYELTQELRIPLDADIATGILTGVVTDTGGFQFAELNQNLFTVVGELVASGASLSTIMHHVFRCRRLEGLKLLSRALHHLIFDPVCGCASTHLTQEDFRECGAQEEDAEGVVDYGLYIPEARVSVFFKEIAPNTYKVSLRSRDGFDVLPVAHHFGGGGHRKAAGFKITGPFPSVYREVLDVLRTMVLESSK</sequence>
<evidence type="ECO:0000313" key="3">
    <source>
        <dbReference type="EMBL" id="HGI30665.1"/>
    </source>
</evidence>
<organism evidence="3">
    <name type="scientific">Candidatus Caldatribacterium californiense</name>
    <dbReference type="NCBI Taxonomy" id="1454726"/>
    <lineage>
        <taxon>Bacteria</taxon>
        <taxon>Pseudomonadati</taxon>
        <taxon>Atribacterota</taxon>
        <taxon>Atribacteria</taxon>
        <taxon>Atribacterales</taxon>
        <taxon>Candidatus Caldatribacteriaceae</taxon>
        <taxon>Candidatus Caldatribacterium</taxon>
    </lineage>
</organism>
<dbReference type="Pfam" id="PF02272">
    <property type="entry name" value="DHHA1"/>
    <property type="match status" value="1"/>
</dbReference>
<gene>
    <name evidence="3" type="ORF">ENV30_05080</name>
</gene>
<dbReference type="InterPro" id="IPR001667">
    <property type="entry name" value="DDH_dom"/>
</dbReference>
<dbReference type="SUPFAM" id="SSF64182">
    <property type="entry name" value="DHH phosphoesterases"/>
    <property type="match status" value="1"/>
</dbReference>
<dbReference type="PANTHER" id="PTHR47618:SF1">
    <property type="entry name" value="BIFUNCTIONAL OLIGORIBONUCLEASE AND PAP PHOSPHATASE NRNA"/>
    <property type="match status" value="1"/>
</dbReference>
<dbReference type="InterPro" id="IPR051319">
    <property type="entry name" value="Oligoribo/pAp-PDE_c-di-AMP_PDE"/>
</dbReference>
<evidence type="ECO:0000259" key="2">
    <source>
        <dbReference type="Pfam" id="PF02272"/>
    </source>
</evidence>
<dbReference type="Gene3D" id="3.10.310.30">
    <property type="match status" value="1"/>
</dbReference>
<dbReference type="InterPro" id="IPR038763">
    <property type="entry name" value="DHH_sf"/>
</dbReference>
<dbReference type="Gene3D" id="3.90.1640.10">
    <property type="entry name" value="inorganic pyrophosphatase (n-terminal core)"/>
    <property type="match status" value="1"/>
</dbReference>
<reference evidence="3" key="1">
    <citation type="journal article" date="2020" name="mSystems">
        <title>Genome- and Community-Level Interaction Insights into Carbon Utilization and Element Cycling Functions of Hydrothermarchaeota in Hydrothermal Sediment.</title>
        <authorList>
            <person name="Zhou Z."/>
            <person name="Liu Y."/>
            <person name="Xu W."/>
            <person name="Pan J."/>
            <person name="Luo Z.H."/>
            <person name="Li M."/>
        </authorList>
    </citation>
    <scope>NUCLEOTIDE SEQUENCE [LARGE SCALE GENOMIC DNA]</scope>
    <source>
        <strain evidence="3">SpSt-747</strain>
    </source>
</reference>
<dbReference type="GO" id="GO:0003676">
    <property type="term" value="F:nucleic acid binding"/>
    <property type="evidence" value="ECO:0007669"/>
    <property type="project" value="InterPro"/>
</dbReference>
<accession>A0A7V3YGL1</accession>
<dbReference type="EMBL" id="DTFV01000072">
    <property type="protein sequence ID" value="HGI30665.1"/>
    <property type="molecule type" value="Genomic_DNA"/>
</dbReference>